<accession>A0A8F8KNX4</accession>
<sequence length="428" mass="49573">MSEDIAKVFNHPFFWGKTPDEKQYIYTVWTMRAKRDASLVLPWTESYRKYHEKISRERLQRQKAIQHQQTIDKHPMAETIKAMRRVFEANFGDSEENAMNSDVKDSDQDSSKATNIISKGVWGHGVRAAIKRGIITAKKKPIVSADEKISSHLERGLSEEIASFDMPPIFQSPSEWRSSLIKQCQNDFEMDKKRRVVPKTARPPDFTAVENPIVLKRANTIATALLKEKPILDDQLNSSMMNVTKLEDFMWLVSVDIGKFGRSWYNPITWLGRIALLPSRSGSGVDYGKSVRGYLNMEKLTIPQLEKTPDHLLSKKYYHPETTSFVIKLTDRSKYCWIHFDRFMFTLIRWVQERQKMCRQSSKTILRSWIQEAEKMVDLNPIINYWTQVKLIVETDDKCTEYGDLLCTALVTPIGNLALTKLPESIVQ</sequence>
<proteinExistence type="predicted"/>
<dbReference type="EMBL" id="MZ420154">
    <property type="protein sequence ID" value="QYA18611.1"/>
    <property type="molecule type" value="Genomic_DNA"/>
</dbReference>
<reference evidence="1" key="1">
    <citation type="submission" date="2021-06" db="EMBL/GenBank/DDBJ databases">
        <authorList>
            <person name="Rolland C."/>
        </authorList>
    </citation>
    <scope>NUCLEOTIDE SEQUENCE</scope>
    <source>
        <strain evidence="1">347.936635</strain>
    </source>
</reference>
<evidence type="ECO:0000313" key="1">
    <source>
        <dbReference type="EMBL" id="QYA18611.1"/>
    </source>
</evidence>
<gene>
    <name evidence="1" type="ORF">KOM_12_342</name>
</gene>
<organism evidence="1">
    <name type="scientific">Clandestinovirus</name>
    <dbReference type="NCBI Taxonomy" id="2831644"/>
    <lineage>
        <taxon>Viruses</taxon>
    </lineage>
</organism>
<name>A0A8F8KNX4_9VIRU</name>
<protein>
    <submittedName>
        <fullName evidence="1">Uncharacterized protein</fullName>
    </submittedName>
</protein>